<dbReference type="InterPro" id="IPR002589">
    <property type="entry name" value="Macro_dom"/>
</dbReference>
<dbReference type="Proteomes" id="UP000225448">
    <property type="component" value="Segment"/>
</dbReference>
<reference evidence="2 3" key="1">
    <citation type="submission" date="2017-05" db="EMBL/GenBank/DDBJ databases">
        <authorList>
            <person name="Song R."/>
            <person name="Chenine A.L."/>
            <person name="Ruprecht R.M."/>
        </authorList>
    </citation>
    <scope>NUCLEOTIDE SEQUENCE [LARGE SCALE GENOMIC DNA]</scope>
</reference>
<dbReference type="GO" id="GO:0140291">
    <property type="term" value="P:peptidyl-glutamate ADP-deribosylation"/>
    <property type="evidence" value="ECO:0007669"/>
    <property type="project" value="TreeGrafter"/>
</dbReference>
<dbReference type="InterPro" id="IPR043472">
    <property type="entry name" value="Macro_dom-like"/>
</dbReference>
<dbReference type="PANTHER" id="PTHR12521:SF0">
    <property type="entry name" value="ADP-RIBOSE GLYCOHYDROLASE OARD1"/>
    <property type="match status" value="1"/>
</dbReference>
<name>A0A1Y0STI6_9CAUD</name>
<dbReference type="InterPro" id="IPR050892">
    <property type="entry name" value="ADP-ribose_metab_enzymes"/>
</dbReference>
<dbReference type="PANTHER" id="PTHR12521">
    <property type="entry name" value="PROTEIN C6ORF130"/>
    <property type="match status" value="1"/>
</dbReference>
<evidence type="ECO:0000313" key="3">
    <source>
        <dbReference type="Proteomes" id="UP000225448"/>
    </source>
</evidence>
<gene>
    <name evidence="2" type="ORF">PHABIO_151</name>
</gene>
<sequence>MAEFIIGRDIFREDGDLYLITVNCNGVMGAGLAKSFKEKYPDLYLKYKHDCKLKAITIGNPVIYEADDGKRFMMFPTKDRWQDPSLLNYISRGLEWMVANIDEPEGIDPSWKIIIPPLGCANGGLSFSEVRQMIAAFAKDMPNKIIVVYPPWMEHGTGDTF</sequence>
<dbReference type="EMBL" id="MF042360">
    <property type="protein sequence ID" value="ARV76782.1"/>
    <property type="molecule type" value="Genomic_DNA"/>
</dbReference>
<organism evidence="2 3">
    <name type="scientific">Pseudomonas phage Phabio</name>
    <dbReference type="NCBI Taxonomy" id="2006668"/>
    <lineage>
        <taxon>Viruses</taxon>
        <taxon>Duplodnaviria</taxon>
        <taxon>Heunggongvirae</taxon>
        <taxon>Uroviricota</taxon>
        <taxon>Caudoviricetes</taxon>
        <taxon>Chimalliviridae</taxon>
        <taxon>Phabiovirus</taxon>
        <taxon>Phabiovirus phabio</taxon>
    </lineage>
</organism>
<evidence type="ECO:0000259" key="1">
    <source>
        <dbReference type="Pfam" id="PF01661"/>
    </source>
</evidence>
<accession>A0A1Y0STI6</accession>
<dbReference type="SUPFAM" id="SSF52949">
    <property type="entry name" value="Macro domain-like"/>
    <property type="match status" value="1"/>
</dbReference>
<dbReference type="Pfam" id="PF01661">
    <property type="entry name" value="Macro"/>
    <property type="match status" value="1"/>
</dbReference>
<proteinExistence type="predicted"/>
<feature type="domain" description="Macro" evidence="1">
    <location>
        <begin position="21"/>
        <end position="133"/>
    </location>
</feature>
<evidence type="ECO:0000313" key="2">
    <source>
        <dbReference type="EMBL" id="ARV76782.1"/>
    </source>
</evidence>
<dbReference type="Gene3D" id="3.40.220.10">
    <property type="entry name" value="Leucine Aminopeptidase, subunit E, domain 1"/>
    <property type="match status" value="1"/>
</dbReference>
<protein>
    <recommendedName>
        <fullName evidence="1">Macro domain-containing protein</fullName>
    </recommendedName>
</protein>
<keyword evidence="3" id="KW-1185">Reference proteome</keyword>